<gene>
    <name evidence="1" type="ORF">NXW97_21145</name>
    <name evidence="2" type="ORF">NXY30_24955</name>
</gene>
<accession>A0AAW5P1S7</accession>
<protein>
    <submittedName>
        <fullName evidence="1">Uncharacterized protein</fullName>
    </submittedName>
</protein>
<organism evidence="1 4">
    <name type="scientific">Bacteroides faecis</name>
    <dbReference type="NCBI Taxonomy" id="674529"/>
    <lineage>
        <taxon>Bacteria</taxon>
        <taxon>Pseudomonadati</taxon>
        <taxon>Bacteroidota</taxon>
        <taxon>Bacteroidia</taxon>
        <taxon>Bacteroidales</taxon>
        <taxon>Bacteroidaceae</taxon>
        <taxon>Bacteroides</taxon>
    </lineage>
</organism>
<proteinExistence type="predicted"/>
<sequence>MPRENTNALTCKIESTVVRICVGLFCSNDKASVMGVYQPNHGWDED</sequence>
<dbReference type="EMBL" id="CP103141">
    <property type="protein sequence ID" value="UVQ74185.1"/>
    <property type="molecule type" value="Genomic_DNA"/>
</dbReference>
<dbReference type="Proteomes" id="UP001204548">
    <property type="component" value="Unassembled WGS sequence"/>
</dbReference>
<evidence type="ECO:0000313" key="1">
    <source>
        <dbReference type="EMBL" id="MCS2794470.1"/>
    </source>
</evidence>
<reference evidence="1" key="1">
    <citation type="submission" date="2022-08" db="EMBL/GenBank/DDBJ databases">
        <title>Genome Sequencing of Bacteroides fragilis Group Isolates with Nanopore Technology.</title>
        <authorList>
            <person name="Tisza M.J."/>
            <person name="Smith D."/>
            <person name="Dekker J.P."/>
        </authorList>
    </citation>
    <scope>NUCLEOTIDE SEQUENCE</scope>
    <source>
        <strain evidence="1">BFG-351</strain>
        <strain evidence="2">BFG-527</strain>
    </source>
</reference>
<dbReference type="Proteomes" id="UP001060104">
    <property type="component" value="Chromosome"/>
</dbReference>
<dbReference type="AlphaFoldDB" id="A0AAW5P1S7"/>
<keyword evidence="3" id="KW-1185">Reference proteome</keyword>
<evidence type="ECO:0000313" key="3">
    <source>
        <dbReference type="Proteomes" id="UP001060104"/>
    </source>
</evidence>
<evidence type="ECO:0000313" key="2">
    <source>
        <dbReference type="EMBL" id="UVQ74185.1"/>
    </source>
</evidence>
<evidence type="ECO:0000313" key="4">
    <source>
        <dbReference type="Proteomes" id="UP001204548"/>
    </source>
</evidence>
<dbReference type="RefSeq" id="WP_153880781.1">
    <property type="nucleotide sequence ID" value="NZ_CABMFH010000054.1"/>
</dbReference>
<name>A0AAW5P1S7_9BACE</name>
<dbReference type="EMBL" id="JANUTS010000001">
    <property type="protein sequence ID" value="MCS2794470.1"/>
    <property type="molecule type" value="Genomic_DNA"/>
</dbReference>
<dbReference type="GeneID" id="69591406"/>